<keyword evidence="2" id="KW-1185">Reference proteome</keyword>
<organism evidence="1 2">
    <name type="scientific">Synaphobranchus kaupii</name>
    <name type="common">Kaup's arrowtooth eel</name>
    <dbReference type="NCBI Taxonomy" id="118154"/>
    <lineage>
        <taxon>Eukaryota</taxon>
        <taxon>Metazoa</taxon>
        <taxon>Chordata</taxon>
        <taxon>Craniata</taxon>
        <taxon>Vertebrata</taxon>
        <taxon>Euteleostomi</taxon>
        <taxon>Actinopterygii</taxon>
        <taxon>Neopterygii</taxon>
        <taxon>Teleostei</taxon>
        <taxon>Anguilliformes</taxon>
        <taxon>Synaphobranchidae</taxon>
        <taxon>Synaphobranchus</taxon>
    </lineage>
</organism>
<reference evidence="1" key="1">
    <citation type="journal article" date="2023" name="Science">
        <title>Genome structures resolve the early diversification of teleost fishes.</title>
        <authorList>
            <person name="Parey E."/>
            <person name="Louis A."/>
            <person name="Montfort J."/>
            <person name="Bouchez O."/>
            <person name="Roques C."/>
            <person name="Iampietro C."/>
            <person name="Lluch J."/>
            <person name="Castinel A."/>
            <person name="Donnadieu C."/>
            <person name="Desvignes T."/>
            <person name="Floi Bucao C."/>
            <person name="Jouanno E."/>
            <person name="Wen M."/>
            <person name="Mejri S."/>
            <person name="Dirks R."/>
            <person name="Jansen H."/>
            <person name="Henkel C."/>
            <person name="Chen W.J."/>
            <person name="Zahm M."/>
            <person name="Cabau C."/>
            <person name="Klopp C."/>
            <person name="Thompson A.W."/>
            <person name="Robinson-Rechavi M."/>
            <person name="Braasch I."/>
            <person name="Lecointre G."/>
            <person name="Bobe J."/>
            <person name="Postlethwait J.H."/>
            <person name="Berthelot C."/>
            <person name="Roest Crollius H."/>
            <person name="Guiguen Y."/>
        </authorList>
    </citation>
    <scope>NUCLEOTIDE SEQUENCE</scope>
    <source>
        <strain evidence="1">WJC10195</strain>
    </source>
</reference>
<name>A0A9Q1IHG5_SYNKA</name>
<dbReference type="Proteomes" id="UP001152622">
    <property type="component" value="Chromosome 16"/>
</dbReference>
<evidence type="ECO:0000313" key="1">
    <source>
        <dbReference type="EMBL" id="KAJ8339689.1"/>
    </source>
</evidence>
<proteinExistence type="predicted"/>
<sequence length="133" mass="14578">MAGAKERSTTCSSKCAFAKPTDYAGNRENGSLYECVDGTASFPLFERDPEKRIVICPRGIEVLRSLREMGGGGGRGLVTRRRSFATPPPSLRFLRCADRHPDERPPGELFPGFYFWGQKTDPVTHQSGAVGPS</sequence>
<dbReference type="AlphaFoldDB" id="A0A9Q1IHG5"/>
<evidence type="ECO:0000313" key="2">
    <source>
        <dbReference type="Proteomes" id="UP001152622"/>
    </source>
</evidence>
<gene>
    <name evidence="1" type="ORF">SKAU_G00343220</name>
</gene>
<dbReference type="EMBL" id="JAINUF010000016">
    <property type="protein sequence ID" value="KAJ8339689.1"/>
    <property type="molecule type" value="Genomic_DNA"/>
</dbReference>
<accession>A0A9Q1IHG5</accession>
<comment type="caution">
    <text evidence="1">The sequence shown here is derived from an EMBL/GenBank/DDBJ whole genome shotgun (WGS) entry which is preliminary data.</text>
</comment>
<protein>
    <submittedName>
        <fullName evidence="1">Uncharacterized protein</fullName>
    </submittedName>
</protein>